<keyword evidence="1" id="KW-0251">Elongation factor</keyword>
<dbReference type="InterPro" id="IPR014721">
    <property type="entry name" value="Ribsml_uS5_D2-typ_fold_subgr"/>
</dbReference>
<accession>A0A2H6LF35</accession>
<proteinExistence type="predicted"/>
<dbReference type="EMBL" id="BDGE01000024">
    <property type="protein sequence ID" value="GBE91803.1"/>
    <property type="molecule type" value="Genomic_DNA"/>
</dbReference>
<comment type="caution">
    <text evidence="1">The sequence shown here is derived from an EMBL/GenBank/DDBJ whole genome shotgun (WGS) entry which is preliminary data.</text>
</comment>
<protein>
    <submittedName>
        <fullName evidence="1">Elongation factor G domain IV</fullName>
    </submittedName>
</protein>
<dbReference type="RefSeq" id="WP_103124342.1">
    <property type="nucleotide sequence ID" value="NZ_DF978424.1"/>
</dbReference>
<organism evidence="1 2">
    <name type="scientific">Nostoc cycadae WK-1</name>
    <dbReference type="NCBI Taxonomy" id="1861711"/>
    <lineage>
        <taxon>Bacteria</taxon>
        <taxon>Bacillati</taxon>
        <taxon>Cyanobacteriota</taxon>
        <taxon>Cyanophyceae</taxon>
        <taxon>Nostocales</taxon>
        <taxon>Nostocaceae</taxon>
        <taxon>Nostoc</taxon>
    </lineage>
</organism>
<keyword evidence="1" id="KW-0648">Protein biosynthesis</keyword>
<sequence length="69" mass="7988">MPNIILTKQELKNKLYSIAQPLIAEGKFVRQSSSIHSYGHVCLKIEPIIDHSQIEIVWQIDDEEIIPFE</sequence>
<evidence type="ECO:0000313" key="2">
    <source>
        <dbReference type="Proteomes" id="UP000236527"/>
    </source>
</evidence>
<dbReference type="AlphaFoldDB" id="A0A2H6LF35"/>
<keyword evidence="2" id="KW-1185">Reference proteome</keyword>
<dbReference type="GO" id="GO:0003746">
    <property type="term" value="F:translation elongation factor activity"/>
    <property type="evidence" value="ECO:0007669"/>
    <property type="project" value="UniProtKB-KW"/>
</dbReference>
<gene>
    <name evidence="1" type="ORF">NCWK1_1556</name>
</gene>
<reference evidence="2" key="1">
    <citation type="journal article" date="2018" name="Genome Announc.">
        <title>Draft Genome Sequence of the Nitrogen-Fixing and Hormogonia-Inducing Cyanobacterium Nostoc cycadae Strain WK-1, Isolated from the Coralloid Roots of Cycas revoluta.</title>
        <authorList>
            <person name="Kanesaki Y."/>
            <person name="Hirose M."/>
            <person name="Hirose Y."/>
            <person name="Fujisawa T."/>
            <person name="Nakamura Y."/>
            <person name="Watanabe S."/>
            <person name="Matsunaga S."/>
            <person name="Uchida H."/>
            <person name="Murakami A."/>
        </authorList>
    </citation>
    <scope>NUCLEOTIDE SEQUENCE [LARGE SCALE GENOMIC DNA]</scope>
    <source>
        <strain evidence="2">WK-1</strain>
    </source>
</reference>
<dbReference type="Proteomes" id="UP000236527">
    <property type="component" value="Unassembled WGS sequence"/>
</dbReference>
<evidence type="ECO:0000313" key="1">
    <source>
        <dbReference type="EMBL" id="GBE91803.1"/>
    </source>
</evidence>
<dbReference type="Gene3D" id="3.30.230.10">
    <property type="match status" value="1"/>
</dbReference>
<name>A0A2H6LF35_9NOSO</name>